<dbReference type="InterPro" id="IPR045164">
    <property type="entry name" value="RBM41/RNPC3"/>
</dbReference>
<evidence type="ECO:0000256" key="2">
    <source>
        <dbReference type="PROSITE-ProRule" id="PRU00176"/>
    </source>
</evidence>
<accession>A0AAV4ESV2</accession>
<dbReference type="PROSITE" id="PS50102">
    <property type="entry name" value="RRM"/>
    <property type="match status" value="1"/>
</dbReference>
<feature type="domain" description="RRM" evidence="4">
    <location>
        <begin position="187"/>
        <end position="237"/>
    </location>
</feature>
<comment type="caution">
    <text evidence="5">The sequence shown here is derived from an EMBL/GenBank/DDBJ whole genome shotgun (WGS) entry which is preliminary data.</text>
</comment>
<dbReference type="Gene3D" id="3.30.70.330">
    <property type="match status" value="1"/>
</dbReference>
<organism evidence="5 6">
    <name type="scientific">Elysia marginata</name>
    <dbReference type="NCBI Taxonomy" id="1093978"/>
    <lineage>
        <taxon>Eukaryota</taxon>
        <taxon>Metazoa</taxon>
        <taxon>Spiralia</taxon>
        <taxon>Lophotrochozoa</taxon>
        <taxon>Mollusca</taxon>
        <taxon>Gastropoda</taxon>
        <taxon>Heterobranchia</taxon>
        <taxon>Euthyneura</taxon>
        <taxon>Panpulmonata</taxon>
        <taxon>Sacoglossa</taxon>
        <taxon>Placobranchoidea</taxon>
        <taxon>Plakobranchidae</taxon>
        <taxon>Elysia</taxon>
    </lineage>
</organism>
<dbReference type="PANTHER" id="PTHR16105:SF2">
    <property type="entry name" value="RNA-BINDING PROTEIN 41"/>
    <property type="match status" value="1"/>
</dbReference>
<dbReference type="GO" id="GO:0005689">
    <property type="term" value="C:U12-type spliceosomal complex"/>
    <property type="evidence" value="ECO:0007669"/>
    <property type="project" value="TreeGrafter"/>
</dbReference>
<feature type="compositionally biased region" description="Basic and acidic residues" evidence="3">
    <location>
        <begin position="74"/>
        <end position="90"/>
    </location>
</feature>
<dbReference type="Proteomes" id="UP000762676">
    <property type="component" value="Unassembled WGS sequence"/>
</dbReference>
<dbReference type="InterPro" id="IPR012677">
    <property type="entry name" value="Nucleotide-bd_a/b_plait_sf"/>
</dbReference>
<dbReference type="GO" id="GO:0030626">
    <property type="term" value="F:U12 snRNA binding"/>
    <property type="evidence" value="ECO:0007669"/>
    <property type="project" value="TreeGrafter"/>
</dbReference>
<dbReference type="GO" id="GO:0000398">
    <property type="term" value="P:mRNA splicing, via spliceosome"/>
    <property type="evidence" value="ECO:0007669"/>
    <property type="project" value="TreeGrafter"/>
</dbReference>
<dbReference type="AlphaFoldDB" id="A0AAV4ESV2"/>
<evidence type="ECO:0000256" key="3">
    <source>
        <dbReference type="SAM" id="MobiDB-lite"/>
    </source>
</evidence>
<dbReference type="InterPro" id="IPR000504">
    <property type="entry name" value="RRM_dom"/>
</dbReference>
<feature type="region of interest" description="Disordered" evidence="3">
    <location>
        <begin position="1"/>
        <end position="28"/>
    </location>
</feature>
<evidence type="ECO:0000313" key="6">
    <source>
        <dbReference type="Proteomes" id="UP000762676"/>
    </source>
</evidence>
<dbReference type="GO" id="GO:0097157">
    <property type="term" value="F:pre-mRNA intronic binding"/>
    <property type="evidence" value="ECO:0007669"/>
    <property type="project" value="TreeGrafter"/>
</dbReference>
<keyword evidence="1 2" id="KW-0694">RNA-binding</keyword>
<gene>
    <name evidence="5" type="ORF">ElyMa_005500900</name>
</gene>
<evidence type="ECO:0000259" key="4">
    <source>
        <dbReference type="PROSITE" id="PS50102"/>
    </source>
</evidence>
<feature type="compositionally biased region" description="Basic and acidic residues" evidence="3">
    <location>
        <begin position="1"/>
        <end position="17"/>
    </location>
</feature>
<feature type="non-terminal residue" evidence="5">
    <location>
        <position position="237"/>
    </location>
</feature>
<dbReference type="InterPro" id="IPR035979">
    <property type="entry name" value="RBD_domain_sf"/>
</dbReference>
<dbReference type="PANTHER" id="PTHR16105">
    <property type="entry name" value="RNA-BINDING REGION-CONTAINING PROTEIN 3"/>
    <property type="match status" value="1"/>
</dbReference>
<keyword evidence="6" id="KW-1185">Reference proteome</keyword>
<dbReference type="EMBL" id="BMAT01010979">
    <property type="protein sequence ID" value="GFR64223.1"/>
    <property type="molecule type" value="Genomic_DNA"/>
</dbReference>
<reference evidence="5 6" key="1">
    <citation type="journal article" date="2021" name="Elife">
        <title>Chloroplast acquisition without the gene transfer in kleptoplastic sea slugs, Plakobranchus ocellatus.</title>
        <authorList>
            <person name="Maeda T."/>
            <person name="Takahashi S."/>
            <person name="Yoshida T."/>
            <person name="Shimamura S."/>
            <person name="Takaki Y."/>
            <person name="Nagai Y."/>
            <person name="Toyoda A."/>
            <person name="Suzuki Y."/>
            <person name="Arimoto A."/>
            <person name="Ishii H."/>
            <person name="Satoh N."/>
            <person name="Nishiyama T."/>
            <person name="Hasebe M."/>
            <person name="Maruyama T."/>
            <person name="Minagawa J."/>
            <person name="Obokata J."/>
            <person name="Shigenobu S."/>
        </authorList>
    </citation>
    <scope>NUCLEOTIDE SEQUENCE [LARGE SCALE GENOMIC DNA]</scope>
</reference>
<proteinExistence type="predicted"/>
<feature type="compositionally biased region" description="Acidic residues" evidence="3">
    <location>
        <begin position="97"/>
        <end position="113"/>
    </location>
</feature>
<dbReference type="SUPFAM" id="SSF54928">
    <property type="entry name" value="RNA-binding domain, RBD"/>
    <property type="match status" value="1"/>
</dbReference>
<protein>
    <submittedName>
        <fullName evidence="5">RNA-binding protein 41</fullName>
    </submittedName>
</protein>
<evidence type="ECO:0000313" key="5">
    <source>
        <dbReference type="EMBL" id="GFR64223.1"/>
    </source>
</evidence>
<feature type="region of interest" description="Disordered" evidence="3">
    <location>
        <begin position="52"/>
        <end position="145"/>
    </location>
</feature>
<name>A0AAV4ESV2_9GAST</name>
<sequence length="237" mass="27307">MLDELEGKTRGEREPRRERRRRRKLEKKMQYYKQFEKDDASTKEERQICKFSIDKRTDSDAELADDSDVSRLSGGDKEVGPKECTQHLSEKTVSNNENEEQDSVLPYEEDGQEVGEATCAPRPADWVSPKPEKRKRKKPQQPTAEEVEMRLDIEVLSKNDIAKNKMSLEEIKKMPKFENYTPGNPNRVLYVKNLPSSTTDTDLMSLFGCLQQHDGQPRISIKLLSGRMKGQAFVTLP</sequence>
<evidence type="ECO:0000256" key="1">
    <source>
        <dbReference type="ARBA" id="ARBA00022884"/>
    </source>
</evidence>